<feature type="domain" description="ABC transmembrane type-1" evidence="13">
    <location>
        <begin position="289"/>
        <end position="483"/>
    </location>
</feature>
<comment type="similarity">
    <text evidence="3">Belongs to the bacterial solute-binding protein 3 family.</text>
</comment>
<dbReference type="InterPro" id="IPR018313">
    <property type="entry name" value="SBP_3_CS"/>
</dbReference>
<keyword evidence="15" id="KW-1185">Reference proteome</keyword>
<evidence type="ECO:0000256" key="9">
    <source>
        <dbReference type="ARBA" id="ARBA00022989"/>
    </source>
</evidence>
<keyword evidence="9 11" id="KW-1133">Transmembrane helix</keyword>
<dbReference type="PROSITE" id="PS50928">
    <property type="entry name" value="ABC_TM1"/>
    <property type="match status" value="1"/>
</dbReference>
<evidence type="ECO:0000256" key="6">
    <source>
        <dbReference type="ARBA" id="ARBA00022692"/>
    </source>
</evidence>
<dbReference type="Gene3D" id="1.10.3720.10">
    <property type="entry name" value="MetI-like"/>
    <property type="match status" value="1"/>
</dbReference>
<feature type="transmembrane region" description="Helical" evidence="11">
    <location>
        <begin position="327"/>
        <end position="348"/>
    </location>
</feature>
<dbReference type="InterPro" id="IPR035906">
    <property type="entry name" value="MetI-like_sf"/>
</dbReference>
<dbReference type="KEGG" id="cep:Cri9333_4693"/>
<name>K9W6S8_9CYAN</name>
<keyword evidence="4 11" id="KW-0813">Transport</keyword>
<feature type="chain" id="PRO_5003937177" evidence="12">
    <location>
        <begin position="20"/>
        <end position="498"/>
    </location>
</feature>
<evidence type="ECO:0000256" key="10">
    <source>
        <dbReference type="ARBA" id="ARBA00023136"/>
    </source>
</evidence>
<dbReference type="PANTHER" id="PTHR30614:SF20">
    <property type="entry name" value="GLUTAMINE TRANSPORT SYSTEM PERMEASE PROTEIN GLNP"/>
    <property type="match status" value="1"/>
</dbReference>
<dbReference type="Pfam" id="PF00497">
    <property type="entry name" value="SBP_bac_3"/>
    <property type="match status" value="1"/>
</dbReference>
<dbReference type="GO" id="GO:0043190">
    <property type="term" value="C:ATP-binding cassette (ABC) transporter complex"/>
    <property type="evidence" value="ECO:0007669"/>
    <property type="project" value="InterPro"/>
</dbReference>
<feature type="transmembrane region" description="Helical" evidence="11">
    <location>
        <begin position="293"/>
        <end position="315"/>
    </location>
</feature>
<feature type="signal peptide" evidence="12">
    <location>
        <begin position="1"/>
        <end position="19"/>
    </location>
</feature>
<dbReference type="SUPFAM" id="SSF161098">
    <property type="entry name" value="MetI-like"/>
    <property type="match status" value="1"/>
</dbReference>
<dbReference type="STRING" id="1173022.Cri9333_4693"/>
<dbReference type="GO" id="GO:0015276">
    <property type="term" value="F:ligand-gated monoatomic ion channel activity"/>
    <property type="evidence" value="ECO:0007669"/>
    <property type="project" value="InterPro"/>
</dbReference>
<accession>K9W6S8</accession>
<dbReference type="AlphaFoldDB" id="K9W6S8"/>
<dbReference type="InterPro" id="IPR043429">
    <property type="entry name" value="ArtM/GltK/GlnP/TcyL/YhdX-like"/>
</dbReference>
<dbReference type="NCBIfam" id="TIGR01726">
    <property type="entry name" value="HEQRo_perm_3TM"/>
    <property type="match status" value="1"/>
</dbReference>
<dbReference type="SMART" id="SM00079">
    <property type="entry name" value="PBPe"/>
    <property type="match status" value="1"/>
</dbReference>
<evidence type="ECO:0000256" key="4">
    <source>
        <dbReference type="ARBA" id="ARBA00022448"/>
    </source>
</evidence>
<reference evidence="14 15" key="1">
    <citation type="submission" date="2012-06" db="EMBL/GenBank/DDBJ databases">
        <title>Finished chromosome of genome of Crinalium epipsammum PCC 9333.</title>
        <authorList>
            <consortium name="US DOE Joint Genome Institute"/>
            <person name="Gugger M."/>
            <person name="Coursin T."/>
            <person name="Rippka R."/>
            <person name="Tandeau De Marsac N."/>
            <person name="Huntemann M."/>
            <person name="Wei C.-L."/>
            <person name="Han J."/>
            <person name="Detter J.C."/>
            <person name="Han C."/>
            <person name="Tapia R."/>
            <person name="Davenport K."/>
            <person name="Daligault H."/>
            <person name="Erkkila T."/>
            <person name="Gu W."/>
            <person name="Munk A.C.C."/>
            <person name="Teshima H."/>
            <person name="Xu Y."/>
            <person name="Chain P."/>
            <person name="Chen A."/>
            <person name="Krypides N."/>
            <person name="Mavromatis K."/>
            <person name="Markowitz V."/>
            <person name="Szeto E."/>
            <person name="Ivanova N."/>
            <person name="Mikhailova N."/>
            <person name="Ovchinnikova G."/>
            <person name="Pagani I."/>
            <person name="Pati A."/>
            <person name="Goodwin L."/>
            <person name="Peters L."/>
            <person name="Pitluck S."/>
            <person name="Woyke T."/>
            <person name="Kerfeld C."/>
        </authorList>
    </citation>
    <scope>NUCLEOTIDE SEQUENCE [LARGE SCALE GENOMIC DNA]</scope>
    <source>
        <strain evidence="14 15">PCC 9333</strain>
    </source>
</reference>
<keyword evidence="7 12" id="KW-0732">Signal</keyword>
<dbReference type="Proteomes" id="UP000010472">
    <property type="component" value="Chromosome"/>
</dbReference>
<keyword evidence="5" id="KW-1003">Cell membrane</keyword>
<comment type="subcellular location">
    <subcellularLocation>
        <location evidence="1 11">Cell membrane</location>
        <topology evidence="1 11">Multi-pass membrane protein</topology>
    </subcellularLocation>
</comment>
<dbReference type="EMBL" id="CP003620">
    <property type="protein sequence ID" value="AFZ15472.1"/>
    <property type="molecule type" value="Genomic_DNA"/>
</dbReference>
<keyword evidence="8" id="KW-0029">Amino-acid transport</keyword>
<gene>
    <name evidence="14" type="ORF">Cri9333_4693</name>
</gene>
<dbReference type="CDD" id="cd06261">
    <property type="entry name" value="TM_PBP2"/>
    <property type="match status" value="1"/>
</dbReference>
<feature type="transmembrane region" description="Helical" evidence="11">
    <location>
        <begin position="464"/>
        <end position="486"/>
    </location>
</feature>
<dbReference type="RefSeq" id="WP_015205562.1">
    <property type="nucleotide sequence ID" value="NC_019753.1"/>
</dbReference>
<evidence type="ECO:0000256" key="5">
    <source>
        <dbReference type="ARBA" id="ARBA00022475"/>
    </source>
</evidence>
<evidence type="ECO:0000256" key="12">
    <source>
        <dbReference type="SAM" id="SignalP"/>
    </source>
</evidence>
<dbReference type="PROSITE" id="PS51257">
    <property type="entry name" value="PROKAR_LIPOPROTEIN"/>
    <property type="match status" value="1"/>
</dbReference>
<dbReference type="InterPro" id="IPR001638">
    <property type="entry name" value="Solute-binding_3/MltF_N"/>
</dbReference>
<comment type="similarity">
    <text evidence="2">Belongs to the binding-protein-dependent transport system permease family. HisMQ subfamily.</text>
</comment>
<dbReference type="OrthoDB" id="9774451at2"/>
<dbReference type="InterPro" id="IPR001320">
    <property type="entry name" value="Iontro_rcpt_C"/>
</dbReference>
<dbReference type="FunFam" id="1.10.3720.10:FF:000033">
    <property type="entry name" value="Polar amino acid ABC transporter permease"/>
    <property type="match status" value="1"/>
</dbReference>
<keyword evidence="10 11" id="KW-0472">Membrane</keyword>
<dbReference type="PATRIC" id="fig|1173022.3.peg.5068"/>
<evidence type="ECO:0000256" key="7">
    <source>
        <dbReference type="ARBA" id="ARBA00022729"/>
    </source>
</evidence>
<dbReference type="HOGENOM" id="CLU_019602_20_3_3"/>
<evidence type="ECO:0000259" key="13">
    <source>
        <dbReference type="PROSITE" id="PS50928"/>
    </source>
</evidence>
<evidence type="ECO:0000313" key="15">
    <source>
        <dbReference type="Proteomes" id="UP000010472"/>
    </source>
</evidence>
<dbReference type="eggNOG" id="COG0834">
    <property type="taxonomic scope" value="Bacteria"/>
</dbReference>
<evidence type="ECO:0000256" key="3">
    <source>
        <dbReference type="ARBA" id="ARBA00010333"/>
    </source>
</evidence>
<dbReference type="SMART" id="SM00062">
    <property type="entry name" value="PBPb"/>
    <property type="match status" value="1"/>
</dbReference>
<dbReference type="Pfam" id="PF00528">
    <property type="entry name" value="BPD_transp_1"/>
    <property type="match status" value="1"/>
</dbReference>
<protein>
    <submittedName>
        <fullName evidence="14">Polar amino acid ABC transporter, inner membrane subunit</fullName>
    </submittedName>
</protein>
<dbReference type="InterPro" id="IPR010065">
    <property type="entry name" value="AA_ABC_transptr_permease_3TM"/>
</dbReference>
<evidence type="ECO:0000256" key="1">
    <source>
        <dbReference type="ARBA" id="ARBA00004651"/>
    </source>
</evidence>
<dbReference type="SUPFAM" id="SSF53850">
    <property type="entry name" value="Periplasmic binding protein-like II"/>
    <property type="match status" value="1"/>
</dbReference>
<evidence type="ECO:0000256" key="8">
    <source>
        <dbReference type="ARBA" id="ARBA00022970"/>
    </source>
</evidence>
<dbReference type="Gene3D" id="3.40.190.10">
    <property type="entry name" value="Periplasmic binding protein-like II"/>
    <property type="match status" value="2"/>
</dbReference>
<keyword evidence="6 11" id="KW-0812">Transmembrane</keyword>
<dbReference type="PANTHER" id="PTHR30614">
    <property type="entry name" value="MEMBRANE COMPONENT OF AMINO ACID ABC TRANSPORTER"/>
    <property type="match status" value="1"/>
</dbReference>
<evidence type="ECO:0000256" key="2">
    <source>
        <dbReference type="ARBA" id="ARBA00010072"/>
    </source>
</evidence>
<sequence>MTKFIRFLRQLLISLSCLALVTSCSLNPNPAGSAKQLIVATEPAFPPFEVQAASGKLEGFDIDVINVIGKAANFNVQFQSLPFDGIIPALQSKTVDAAISAITITPERLNTISFSQPYFKAGLAIAVRANNSDIINFDSLKNKKIAVQIGTTGAKKAQTIPGVQIRTFDSAPLALQELFNGNVDAVINDAPVTLYALKTGNLQGIKIVSQLLTEEYYGIATAKNSPNLKTINQGLTSILNNGTYAQIYQKWFNTQPPQLPKTLPGATSTGVLSSPSVILTALPNLLRGALVTLQLTALSVFLGMMAGSLIGIAHLSKVKPIGWAARAYIDFFRGTPLLVQIFMIYFGLPALMQEFGLNFNLDRLVGAVTALSLNSAAYLAEIVRAGIQSIEPGQAEAAQSLGMSSSQTMRYIIFPQALRRMLPPLGNEFITLLKDTSLVAIIGFEELFRQGQLIVADNYRAFEIYTAIALIYLCLTVLSSYLFSFLERLMNPVKNTSN</sequence>
<dbReference type="GO" id="GO:0006865">
    <property type="term" value="P:amino acid transport"/>
    <property type="evidence" value="ECO:0007669"/>
    <property type="project" value="UniProtKB-KW"/>
</dbReference>
<dbReference type="InterPro" id="IPR000515">
    <property type="entry name" value="MetI-like"/>
</dbReference>
<evidence type="ECO:0000313" key="14">
    <source>
        <dbReference type="EMBL" id="AFZ15472.1"/>
    </source>
</evidence>
<evidence type="ECO:0000256" key="11">
    <source>
        <dbReference type="RuleBase" id="RU363032"/>
    </source>
</evidence>
<organism evidence="14 15">
    <name type="scientific">Crinalium epipsammum PCC 9333</name>
    <dbReference type="NCBI Taxonomy" id="1173022"/>
    <lineage>
        <taxon>Bacteria</taxon>
        <taxon>Bacillati</taxon>
        <taxon>Cyanobacteriota</taxon>
        <taxon>Cyanophyceae</taxon>
        <taxon>Gomontiellales</taxon>
        <taxon>Gomontiellaceae</taxon>
        <taxon>Crinalium</taxon>
    </lineage>
</organism>
<proteinExistence type="inferred from homology"/>
<dbReference type="CDD" id="cd13624">
    <property type="entry name" value="PBP2_Arg_Lys_His"/>
    <property type="match status" value="1"/>
</dbReference>
<dbReference type="eggNOG" id="COG0765">
    <property type="taxonomic scope" value="Bacteria"/>
</dbReference>
<dbReference type="PROSITE" id="PS01039">
    <property type="entry name" value="SBP_BACTERIAL_3"/>
    <property type="match status" value="1"/>
</dbReference>